<keyword evidence="3" id="KW-1185">Reference proteome</keyword>
<dbReference type="Proteomes" id="UP000675880">
    <property type="component" value="Unassembled WGS sequence"/>
</dbReference>
<protein>
    <submittedName>
        <fullName evidence="2">Uncharacterized protein</fullName>
    </submittedName>
</protein>
<dbReference type="EMBL" id="CAJNBJ010000016">
    <property type="protein sequence ID" value="CAE6751229.1"/>
    <property type="molecule type" value="Genomic_DNA"/>
</dbReference>
<name>A0ABM8RG80_9BACT</name>
<feature type="compositionally biased region" description="Basic and acidic residues" evidence="1">
    <location>
        <begin position="59"/>
        <end position="68"/>
    </location>
</feature>
<evidence type="ECO:0000256" key="1">
    <source>
        <dbReference type="SAM" id="MobiDB-lite"/>
    </source>
</evidence>
<proteinExistence type="predicted"/>
<evidence type="ECO:0000313" key="2">
    <source>
        <dbReference type="EMBL" id="CAE6751229.1"/>
    </source>
</evidence>
<comment type="caution">
    <text evidence="2">The sequence shown here is derived from an EMBL/GenBank/DDBJ whole genome shotgun (WGS) entry which is preliminary data.</text>
</comment>
<organism evidence="2 3">
    <name type="scientific">Nitrospira defluvii</name>
    <dbReference type="NCBI Taxonomy" id="330214"/>
    <lineage>
        <taxon>Bacteria</taxon>
        <taxon>Pseudomonadati</taxon>
        <taxon>Nitrospirota</taxon>
        <taxon>Nitrospiria</taxon>
        <taxon>Nitrospirales</taxon>
        <taxon>Nitrospiraceae</taxon>
        <taxon>Nitrospira</taxon>
    </lineage>
</organism>
<feature type="region of interest" description="Disordered" evidence="1">
    <location>
        <begin position="23"/>
        <end position="68"/>
    </location>
</feature>
<evidence type="ECO:0000313" key="3">
    <source>
        <dbReference type="Proteomes" id="UP000675880"/>
    </source>
</evidence>
<feature type="compositionally biased region" description="Basic and acidic residues" evidence="1">
    <location>
        <begin position="32"/>
        <end position="42"/>
    </location>
</feature>
<reference evidence="2 3" key="1">
    <citation type="submission" date="2021-02" db="EMBL/GenBank/DDBJ databases">
        <authorList>
            <person name="Han P."/>
        </authorList>
    </citation>
    <scope>NUCLEOTIDE SEQUENCE [LARGE SCALE GENOMIC DNA]</scope>
    <source>
        <strain evidence="2">Candidatus Nitrospira sp. ZN2</strain>
    </source>
</reference>
<accession>A0ABM8RG80</accession>
<gene>
    <name evidence="2" type="ORF">NSPZN2_30181</name>
</gene>
<sequence length="68" mass="7340">MSRLVAISPSSGFLNRCPLARPTSFADYPTSQKRDTFGHDMRASTQLGGEGEGETTADGEIRCPLHTL</sequence>